<feature type="region of interest" description="Disordered" evidence="1">
    <location>
        <begin position="46"/>
        <end position="125"/>
    </location>
</feature>
<organism evidence="2 3">
    <name type="scientific">Mugilogobius chulae</name>
    <name type="common">yellowstripe goby</name>
    <dbReference type="NCBI Taxonomy" id="88201"/>
    <lineage>
        <taxon>Eukaryota</taxon>
        <taxon>Metazoa</taxon>
        <taxon>Chordata</taxon>
        <taxon>Craniata</taxon>
        <taxon>Vertebrata</taxon>
        <taxon>Euteleostomi</taxon>
        <taxon>Actinopterygii</taxon>
        <taxon>Neopterygii</taxon>
        <taxon>Teleostei</taxon>
        <taxon>Neoteleostei</taxon>
        <taxon>Acanthomorphata</taxon>
        <taxon>Gobiaria</taxon>
        <taxon>Gobiiformes</taxon>
        <taxon>Gobioidei</taxon>
        <taxon>Gobiidae</taxon>
        <taxon>Gobionellinae</taxon>
        <taxon>Mugilogobius</taxon>
    </lineage>
</organism>
<evidence type="ECO:0000256" key="1">
    <source>
        <dbReference type="SAM" id="MobiDB-lite"/>
    </source>
</evidence>
<accession>A0AAW0NF55</accession>
<name>A0AAW0NF55_9GOBI</name>
<feature type="region of interest" description="Disordered" evidence="1">
    <location>
        <begin position="1"/>
        <end position="33"/>
    </location>
</feature>
<evidence type="ECO:0000313" key="3">
    <source>
        <dbReference type="Proteomes" id="UP001460270"/>
    </source>
</evidence>
<dbReference type="Proteomes" id="UP001460270">
    <property type="component" value="Unassembled WGS sequence"/>
</dbReference>
<comment type="caution">
    <text evidence="2">The sequence shown here is derived from an EMBL/GenBank/DDBJ whole genome shotgun (WGS) entry which is preliminary data.</text>
</comment>
<feature type="compositionally biased region" description="Basic and acidic residues" evidence="1">
    <location>
        <begin position="90"/>
        <end position="119"/>
    </location>
</feature>
<feature type="compositionally biased region" description="Low complexity" evidence="1">
    <location>
        <begin position="74"/>
        <end position="88"/>
    </location>
</feature>
<sequence>MDGSWHRAESDGSGFQETKDLTTSTTDPLRQPRWMKRLMDLMKNLPIPPKTHMYQQHQTLLSIREQDHPKTQLRDLQTPPLLPRPRTNTRSRENNREQRLQEVTSDKRHIATETGKASEDGSQLR</sequence>
<feature type="compositionally biased region" description="Basic and acidic residues" evidence="1">
    <location>
        <begin position="1"/>
        <end position="10"/>
    </location>
</feature>
<dbReference type="AlphaFoldDB" id="A0AAW0NF55"/>
<feature type="compositionally biased region" description="Basic and acidic residues" evidence="1">
    <location>
        <begin position="64"/>
        <end position="73"/>
    </location>
</feature>
<proteinExistence type="predicted"/>
<feature type="compositionally biased region" description="Polar residues" evidence="1">
    <location>
        <begin position="13"/>
        <end position="28"/>
    </location>
</feature>
<dbReference type="EMBL" id="JBBPFD010000017">
    <property type="protein sequence ID" value="KAK7891405.1"/>
    <property type="molecule type" value="Genomic_DNA"/>
</dbReference>
<gene>
    <name evidence="2" type="ORF">WMY93_023368</name>
</gene>
<reference evidence="3" key="1">
    <citation type="submission" date="2024-04" db="EMBL/GenBank/DDBJ databases">
        <title>Salinicola lusitanus LLJ914,a marine bacterium isolated from the Okinawa Trough.</title>
        <authorList>
            <person name="Li J."/>
        </authorList>
    </citation>
    <scope>NUCLEOTIDE SEQUENCE [LARGE SCALE GENOMIC DNA]</scope>
</reference>
<protein>
    <submittedName>
        <fullName evidence="2">Uncharacterized protein</fullName>
    </submittedName>
</protein>
<evidence type="ECO:0000313" key="2">
    <source>
        <dbReference type="EMBL" id="KAK7891405.1"/>
    </source>
</evidence>
<keyword evidence="3" id="KW-1185">Reference proteome</keyword>